<feature type="domain" description="Immunoglobulin" evidence="8">
    <location>
        <begin position="71"/>
        <end position="166"/>
    </location>
</feature>
<keyword evidence="2 7" id="KW-0732">Signal</keyword>
<evidence type="ECO:0000256" key="1">
    <source>
        <dbReference type="ARBA" id="ARBA00004370"/>
    </source>
</evidence>
<dbReference type="PANTHER" id="PTHR12080">
    <property type="entry name" value="SIGNALING LYMPHOCYTIC ACTIVATION MOLECULE"/>
    <property type="match status" value="1"/>
</dbReference>
<comment type="subcellular location">
    <subcellularLocation>
        <location evidence="1">Membrane</location>
    </subcellularLocation>
</comment>
<feature type="transmembrane region" description="Helical" evidence="6">
    <location>
        <begin position="279"/>
        <end position="303"/>
    </location>
</feature>
<evidence type="ECO:0000256" key="6">
    <source>
        <dbReference type="SAM" id="Phobius"/>
    </source>
</evidence>
<feature type="compositionally biased region" description="Polar residues" evidence="5">
    <location>
        <begin position="339"/>
        <end position="363"/>
    </location>
</feature>
<dbReference type="Proteomes" id="UP000827986">
    <property type="component" value="Unassembled WGS sequence"/>
</dbReference>
<keyword evidence="3 6" id="KW-0472">Membrane</keyword>
<evidence type="ECO:0000256" key="4">
    <source>
        <dbReference type="ARBA" id="ARBA00023180"/>
    </source>
</evidence>
<evidence type="ECO:0000256" key="5">
    <source>
        <dbReference type="SAM" id="MobiDB-lite"/>
    </source>
</evidence>
<keyword evidence="10" id="KW-1185">Reference proteome</keyword>
<keyword evidence="6" id="KW-0812">Transmembrane</keyword>
<gene>
    <name evidence="9" type="ORF">KIL84_020146</name>
</gene>
<proteinExistence type="predicted"/>
<sequence length="622" mass="69298">MSSSFTFQSTLFALIILQVHSDVTAVNGMLGSSVTRHHVYPDLEHPVHVTWNKGKTLLSSWTRRTRATEGMRTVRGIVGDCVMLDLHNYTNRHIHVTWKKGNKQVAKMKGQTVHGSGTYSERFRAFFNGSLSVCPMQPGDEGQYTAEVFGHDGAGLGHQKIQLEYSGNRTAPVQEVTGIVGGSMFLPLAAMDWKDLVQIMWKKDSLLVAELNYSQSDGRSTDRSQILPNGTLRLDRIQESDCGRYSVEVRDRDGKIIYQTMIDVKVEQATVASPVISHLLLFTIVGVHVAVFIVVLGSLIWHFRKCKHRTGRMTNLSFRHVTLGRNGYNEDHVDCGEGDTSSPNQEENGNPASQEPETANSTKQENEAFIKNAKETKAATAASFYTEQPLTLNISTFQGQEEPKSQPRPEHAGNDVVSVTKDGVPLKRGNYIPEDDRDCVPPNFDNCIPPDFDNSVPPDFDNCVPSDFDNFIPPDFDNCVPPDFDNFIPPDFDNCVPPDFDNCIPQDFNNCIPPDFDNCVPPDFDNCVPPDFDHCILPDFDNCIPPDFDNCVPPDFDNCIPPDFDNCVPPDFDNCVPPNFDHCIPPDFDDCDPPAFNDSGPIDGRYYTPGINSDHIPPDFGD</sequence>
<feature type="compositionally biased region" description="Basic and acidic residues" evidence="5">
    <location>
        <begin position="401"/>
        <end position="413"/>
    </location>
</feature>
<feature type="chain" id="PRO_5038994843" description="Immunoglobulin domain-containing protein" evidence="7">
    <location>
        <begin position="22"/>
        <end position="622"/>
    </location>
</feature>
<evidence type="ECO:0000259" key="8">
    <source>
        <dbReference type="SMART" id="SM00409"/>
    </source>
</evidence>
<name>A0A9D3XX20_9SAUR</name>
<dbReference type="InterPro" id="IPR003599">
    <property type="entry name" value="Ig_sub"/>
</dbReference>
<dbReference type="OrthoDB" id="8439544at2759"/>
<evidence type="ECO:0000256" key="2">
    <source>
        <dbReference type="ARBA" id="ARBA00022729"/>
    </source>
</evidence>
<dbReference type="SUPFAM" id="SSF48726">
    <property type="entry name" value="Immunoglobulin"/>
    <property type="match status" value="2"/>
</dbReference>
<dbReference type="AlphaFoldDB" id="A0A9D3XX20"/>
<evidence type="ECO:0000256" key="3">
    <source>
        <dbReference type="ARBA" id="ARBA00023136"/>
    </source>
</evidence>
<feature type="signal peptide" evidence="7">
    <location>
        <begin position="1"/>
        <end position="21"/>
    </location>
</feature>
<dbReference type="EMBL" id="JAHDVG010000463">
    <property type="protein sequence ID" value="KAH1187397.1"/>
    <property type="molecule type" value="Genomic_DNA"/>
</dbReference>
<dbReference type="GO" id="GO:0016020">
    <property type="term" value="C:membrane"/>
    <property type="evidence" value="ECO:0007669"/>
    <property type="project" value="UniProtKB-SubCell"/>
</dbReference>
<organism evidence="9 10">
    <name type="scientific">Mauremys mutica</name>
    <name type="common">yellowpond turtle</name>
    <dbReference type="NCBI Taxonomy" id="74926"/>
    <lineage>
        <taxon>Eukaryota</taxon>
        <taxon>Metazoa</taxon>
        <taxon>Chordata</taxon>
        <taxon>Craniata</taxon>
        <taxon>Vertebrata</taxon>
        <taxon>Euteleostomi</taxon>
        <taxon>Archelosauria</taxon>
        <taxon>Testudinata</taxon>
        <taxon>Testudines</taxon>
        <taxon>Cryptodira</taxon>
        <taxon>Durocryptodira</taxon>
        <taxon>Testudinoidea</taxon>
        <taxon>Geoemydidae</taxon>
        <taxon>Geoemydinae</taxon>
        <taxon>Mauremys</taxon>
    </lineage>
</organism>
<dbReference type="InterPro" id="IPR013783">
    <property type="entry name" value="Ig-like_fold"/>
</dbReference>
<dbReference type="PANTHER" id="PTHR12080:SF48">
    <property type="entry name" value="IMMUNOGLOBULIN SUBTYPE DOMAIN-CONTAINING PROTEIN"/>
    <property type="match status" value="1"/>
</dbReference>
<dbReference type="InterPro" id="IPR036179">
    <property type="entry name" value="Ig-like_dom_sf"/>
</dbReference>
<feature type="domain" description="Immunoglobulin" evidence="8">
    <location>
        <begin position="173"/>
        <end position="267"/>
    </location>
</feature>
<feature type="region of interest" description="Disordered" evidence="5">
    <location>
        <begin position="398"/>
        <end position="417"/>
    </location>
</feature>
<keyword evidence="6" id="KW-1133">Transmembrane helix</keyword>
<dbReference type="InterPro" id="IPR015631">
    <property type="entry name" value="CD2/SLAM_rcpt"/>
</dbReference>
<dbReference type="SMART" id="SM00409">
    <property type="entry name" value="IG"/>
    <property type="match status" value="2"/>
</dbReference>
<reference evidence="9" key="1">
    <citation type="submission" date="2021-09" db="EMBL/GenBank/DDBJ databases">
        <title>The genome of Mauremys mutica provides insights into the evolution of semi-aquatic lifestyle.</title>
        <authorList>
            <person name="Gong S."/>
            <person name="Gao Y."/>
        </authorList>
    </citation>
    <scope>NUCLEOTIDE SEQUENCE</scope>
    <source>
        <strain evidence="9">MM-2020</strain>
        <tissue evidence="9">Muscle</tissue>
    </source>
</reference>
<evidence type="ECO:0000256" key="7">
    <source>
        <dbReference type="SAM" id="SignalP"/>
    </source>
</evidence>
<evidence type="ECO:0000313" key="10">
    <source>
        <dbReference type="Proteomes" id="UP000827986"/>
    </source>
</evidence>
<feature type="region of interest" description="Disordered" evidence="5">
    <location>
        <begin position="330"/>
        <end position="365"/>
    </location>
</feature>
<protein>
    <recommendedName>
        <fullName evidence="8">Immunoglobulin domain-containing protein</fullName>
    </recommendedName>
</protein>
<keyword evidence="4" id="KW-0325">Glycoprotein</keyword>
<comment type="caution">
    <text evidence="9">The sequence shown here is derived from an EMBL/GenBank/DDBJ whole genome shotgun (WGS) entry which is preliminary data.</text>
</comment>
<evidence type="ECO:0000313" key="9">
    <source>
        <dbReference type="EMBL" id="KAH1187397.1"/>
    </source>
</evidence>
<dbReference type="Gene3D" id="2.60.40.10">
    <property type="entry name" value="Immunoglobulins"/>
    <property type="match status" value="2"/>
</dbReference>
<accession>A0A9D3XX20</accession>